<dbReference type="eggNOG" id="KOG1826">
    <property type="taxonomic scope" value="Eukaryota"/>
</dbReference>
<keyword evidence="5" id="KW-0547">Nucleotide-binding</keyword>
<feature type="domain" description="Protein kinase" evidence="11">
    <location>
        <begin position="16"/>
        <end position="277"/>
    </location>
</feature>
<name>F2ULL0_SALR5</name>
<evidence type="ECO:0000256" key="9">
    <source>
        <dbReference type="ARBA" id="ARBA00047899"/>
    </source>
</evidence>
<protein>
    <recommendedName>
        <fullName evidence="1">non-specific serine/threonine protein kinase</fullName>
        <ecNumber evidence="1">2.7.11.1</ecNumber>
    </recommendedName>
</protein>
<organism evidence="13">
    <name type="scientific">Salpingoeca rosetta (strain ATCC 50818 / BSB-021)</name>
    <dbReference type="NCBI Taxonomy" id="946362"/>
    <lineage>
        <taxon>Eukaryota</taxon>
        <taxon>Choanoflagellata</taxon>
        <taxon>Craspedida</taxon>
        <taxon>Salpingoecidae</taxon>
        <taxon>Salpingoeca</taxon>
    </lineage>
</organism>
<evidence type="ECO:0000259" key="11">
    <source>
        <dbReference type="PROSITE" id="PS50011"/>
    </source>
</evidence>
<dbReference type="PANTHER" id="PTHR44899">
    <property type="entry name" value="CAMK FAMILY PROTEIN KINASE"/>
    <property type="match status" value="1"/>
</dbReference>
<evidence type="ECO:0000256" key="7">
    <source>
        <dbReference type="ARBA" id="ARBA00022840"/>
    </source>
</evidence>
<dbReference type="KEGG" id="sre:PTSG_09647"/>
<dbReference type="SMART" id="SM00220">
    <property type="entry name" value="S_TKc"/>
    <property type="match status" value="1"/>
</dbReference>
<comment type="catalytic activity">
    <reaction evidence="9">
        <text>L-threonyl-[protein] + ATP = O-phospho-L-threonyl-[protein] + ADP + H(+)</text>
        <dbReference type="Rhea" id="RHEA:46608"/>
        <dbReference type="Rhea" id="RHEA-COMP:11060"/>
        <dbReference type="Rhea" id="RHEA-COMP:11605"/>
        <dbReference type="ChEBI" id="CHEBI:15378"/>
        <dbReference type="ChEBI" id="CHEBI:30013"/>
        <dbReference type="ChEBI" id="CHEBI:30616"/>
        <dbReference type="ChEBI" id="CHEBI:61977"/>
        <dbReference type="ChEBI" id="CHEBI:456216"/>
        <dbReference type="EC" id="2.7.11.1"/>
    </reaction>
</comment>
<comment type="catalytic activity">
    <reaction evidence="10">
        <text>L-seryl-[protein] + ATP = O-phospho-L-seryl-[protein] + ADP + H(+)</text>
        <dbReference type="Rhea" id="RHEA:17989"/>
        <dbReference type="Rhea" id="RHEA-COMP:9863"/>
        <dbReference type="Rhea" id="RHEA-COMP:11604"/>
        <dbReference type="ChEBI" id="CHEBI:15378"/>
        <dbReference type="ChEBI" id="CHEBI:29999"/>
        <dbReference type="ChEBI" id="CHEBI:30616"/>
        <dbReference type="ChEBI" id="CHEBI:83421"/>
        <dbReference type="ChEBI" id="CHEBI:456216"/>
        <dbReference type="EC" id="2.7.11.1"/>
    </reaction>
</comment>
<dbReference type="FunCoup" id="F2ULL0">
    <property type="interactions" value="722"/>
</dbReference>
<keyword evidence="13" id="KW-1185">Reference proteome</keyword>
<evidence type="ECO:0000256" key="2">
    <source>
        <dbReference type="ARBA" id="ARBA00022527"/>
    </source>
</evidence>
<dbReference type="OrthoDB" id="248923at2759"/>
<dbReference type="CDD" id="cd08217">
    <property type="entry name" value="STKc_Nek2"/>
    <property type="match status" value="1"/>
</dbReference>
<dbReference type="GO" id="GO:0005634">
    <property type="term" value="C:nucleus"/>
    <property type="evidence" value="ECO:0007669"/>
    <property type="project" value="UniProtKB-ARBA"/>
</dbReference>
<evidence type="ECO:0000256" key="5">
    <source>
        <dbReference type="ARBA" id="ARBA00022741"/>
    </source>
</evidence>
<dbReference type="GO" id="GO:0007059">
    <property type="term" value="P:chromosome segregation"/>
    <property type="evidence" value="ECO:0007669"/>
    <property type="project" value="UniProtKB-ARBA"/>
</dbReference>
<dbReference type="GO" id="GO:0004674">
    <property type="term" value="F:protein serine/threonine kinase activity"/>
    <property type="evidence" value="ECO:0007669"/>
    <property type="project" value="UniProtKB-KW"/>
</dbReference>
<dbReference type="FunFam" id="1.10.510.10:FF:000571">
    <property type="entry name" value="Maternal embryonic leucine zipper kinase"/>
    <property type="match status" value="1"/>
</dbReference>
<keyword evidence="4" id="KW-0808">Transferase</keyword>
<dbReference type="GeneID" id="16070623"/>
<dbReference type="PANTHER" id="PTHR44899:SF10">
    <property type="entry name" value="NIMA-RELATED KINASE 2"/>
    <property type="match status" value="1"/>
</dbReference>
<keyword evidence="7" id="KW-0067">ATP-binding</keyword>
<reference evidence="12" key="1">
    <citation type="submission" date="2009-08" db="EMBL/GenBank/DDBJ databases">
        <title>Annotation of Salpingoeca rosetta.</title>
        <authorList>
            <consortium name="The Broad Institute Genome Sequencing Platform"/>
            <person name="Russ C."/>
            <person name="Cuomo C."/>
            <person name="Burger G."/>
            <person name="Gray M.W."/>
            <person name="Holland P.W.H."/>
            <person name="King N."/>
            <person name="Lang F.B.F."/>
            <person name="Roger A.J."/>
            <person name="Ruiz-Trillo I."/>
            <person name="Young S.K."/>
            <person name="Zeng Q."/>
            <person name="Gargeya S."/>
            <person name="Alvarado L."/>
            <person name="Berlin A."/>
            <person name="Chapman S.B."/>
            <person name="Chen Z."/>
            <person name="Freedman E."/>
            <person name="Gellesch M."/>
            <person name="Goldberg J."/>
            <person name="Griggs A."/>
            <person name="Gujja S."/>
            <person name="Heilman E."/>
            <person name="Heiman D."/>
            <person name="Howarth C."/>
            <person name="Mehta T."/>
            <person name="Neiman D."/>
            <person name="Pearson M."/>
            <person name="Roberts A."/>
            <person name="Saif S."/>
            <person name="Shea T."/>
            <person name="Shenoy N."/>
            <person name="Sisk P."/>
            <person name="Stolte C."/>
            <person name="Sykes S."/>
            <person name="White J."/>
            <person name="Yandava C."/>
            <person name="Haas B."/>
            <person name="Nusbaum C."/>
            <person name="Birren B."/>
        </authorList>
    </citation>
    <scope>NUCLEOTIDE SEQUENCE [LARGE SCALE GENOMIC DNA]</scope>
    <source>
        <strain evidence="12">ATCC 50818</strain>
    </source>
</reference>
<proteinExistence type="predicted"/>
<dbReference type="InterPro" id="IPR000719">
    <property type="entry name" value="Prot_kinase_dom"/>
</dbReference>
<dbReference type="GO" id="GO:0051301">
    <property type="term" value="P:cell division"/>
    <property type="evidence" value="ECO:0007669"/>
    <property type="project" value="UniProtKB-KW"/>
</dbReference>
<dbReference type="PROSITE" id="PS00108">
    <property type="entry name" value="PROTEIN_KINASE_ST"/>
    <property type="match status" value="1"/>
</dbReference>
<sequence>MSGGTRKKHSTTCDDFIVLESIGTGTFGICSKVMRKSDRKILVWKELNYGKMTEREKQMLVSEVNILRELRHENIVRYYDRIIDRSRTTIYIVMEYCEGGDLSGVIQQCKRTGTTLEEPFIRRVFKQVLLALQECHLRSSGKVMHRDLKPANIFLDRDHNAKLGDFGLARVLASKAALAHTFVGTPYYMSPEQITERAYNEKSDMWSLGCIVYELAALRPPFDASCQASLARRIRKGRFSPLPSRYSAQLNAIVTSMLQQDPRKRPSAEELLEHSYFAQPPSPRAGSDLTPVPLCAHCSRRIGRAEMWSDAGSSEESSCSSHSSAHDKAADLRQLEASLKAREQRLLTRERALEQRERDLRLREKYVQQREQLLDMARERTNPLATPGFDARLQKRLAGIGLQEITNIFP</sequence>
<evidence type="ECO:0000256" key="8">
    <source>
        <dbReference type="ARBA" id="ARBA00023306"/>
    </source>
</evidence>
<dbReference type="RefSeq" id="XP_004990071.1">
    <property type="nucleotide sequence ID" value="XM_004990014.1"/>
</dbReference>
<dbReference type="Gene3D" id="1.10.510.10">
    <property type="entry name" value="Transferase(Phosphotransferase) domain 1"/>
    <property type="match status" value="1"/>
</dbReference>
<gene>
    <name evidence="12" type="ORF">PTSG_09647</name>
</gene>
<keyword evidence="6 12" id="KW-0418">Kinase</keyword>
<dbReference type="InParanoid" id="F2ULL0"/>
<evidence type="ECO:0000256" key="6">
    <source>
        <dbReference type="ARBA" id="ARBA00022777"/>
    </source>
</evidence>
<dbReference type="GO" id="GO:0005524">
    <property type="term" value="F:ATP binding"/>
    <property type="evidence" value="ECO:0007669"/>
    <property type="project" value="UniProtKB-KW"/>
</dbReference>
<dbReference type="InterPro" id="IPR051131">
    <property type="entry name" value="NEK_Ser/Thr_kinase_NIMA"/>
</dbReference>
<accession>F2ULL0</accession>
<evidence type="ECO:0000256" key="1">
    <source>
        <dbReference type="ARBA" id="ARBA00012513"/>
    </source>
</evidence>
<dbReference type="GO" id="GO:0000278">
    <property type="term" value="P:mitotic cell cycle"/>
    <property type="evidence" value="ECO:0007669"/>
    <property type="project" value="UniProtKB-ARBA"/>
</dbReference>
<evidence type="ECO:0000256" key="4">
    <source>
        <dbReference type="ARBA" id="ARBA00022679"/>
    </source>
</evidence>
<keyword evidence="3" id="KW-0132">Cell division</keyword>
<dbReference type="Proteomes" id="UP000007799">
    <property type="component" value="Unassembled WGS sequence"/>
</dbReference>
<keyword evidence="2" id="KW-0723">Serine/threonine-protein kinase</keyword>
<dbReference type="InterPro" id="IPR011009">
    <property type="entry name" value="Kinase-like_dom_sf"/>
</dbReference>
<evidence type="ECO:0000313" key="12">
    <source>
        <dbReference type="EMBL" id="EGD78009.1"/>
    </source>
</evidence>
<dbReference type="PROSITE" id="PS50011">
    <property type="entry name" value="PROTEIN_KINASE_DOM"/>
    <property type="match status" value="1"/>
</dbReference>
<dbReference type="OMA" id="IKAMPAY"/>
<dbReference type="InterPro" id="IPR008271">
    <property type="entry name" value="Ser/Thr_kinase_AS"/>
</dbReference>
<dbReference type="FunFam" id="3.30.200.20:FF:000151">
    <property type="entry name" value="G2-specific protein kinase nimA"/>
    <property type="match status" value="1"/>
</dbReference>
<dbReference type="Gene3D" id="3.30.200.20">
    <property type="entry name" value="Phosphorylase Kinase, domain 1"/>
    <property type="match status" value="2"/>
</dbReference>
<keyword evidence="8" id="KW-0131">Cell cycle</keyword>
<dbReference type="Pfam" id="PF00069">
    <property type="entry name" value="Pkinase"/>
    <property type="match status" value="1"/>
</dbReference>
<evidence type="ECO:0000256" key="3">
    <source>
        <dbReference type="ARBA" id="ARBA00022618"/>
    </source>
</evidence>
<dbReference type="EC" id="2.7.11.1" evidence="1"/>
<dbReference type="SUPFAM" id="SSF56112">
    <property type="entry name" value="Protein kinase-like (PK-like)"/>
    <property type="match status" value="1"/>
</dbReference>
<evidence type="ECO:0000313" key="13">
    <source>
        <dbReference type="Proteomes" id="UP000007799"/>
    </source>
</evidence>
<dbReference type="AlphaFoldDB" id="F2ULL0"/>
<dbReference type="STRING" id="946362.F2ULL0"/>
<evidence type="ECO:0000256" key="10">
    <source>
        <dbReference type="ARBA" id="ARBA00048679"/>
    </source>
</evidence>
<dbReference type="EMBL" id="GL832980">
    <property type="protein sequence ID" value="EGD78009.1"/>
    <property type="molecule type" value="Genomic_DNA"/>
</dbReference>